<evidence type="ECO:0000259" key="2">
    <source>
        <dbReference type="Pfam" id="PF00149"/>
    </source>
</evidence>
<sequence length="269" mass="29975">MGFVTLTKIVGIASSILIGLLGFMFVYARQRNVIMHEIDDRQVSDDNEKQLNVFFISDIHHRKIDEKLLEKVRNGLAIDLVIIGGDLAERGVPLSKIDRNVRNLSLLGPIYYVWGNNDREVGEQEIRAILARHGGRILDNENTVIPGHPTWGICGTDDPSSQNVDIAAALRYIDKYERVIVVTHTPSLFRKIEPLYKPRLLLAGHTHGGQIRFGRFGIAEKGAFQDSGDSAKLISNGYGTSSLPLRFGAAPESHFISIRYSETVPKECN</sequence>
<feature type="domain" description="Calcineurin-like phosphoesterase" evidence="2">
    <location>
        <begin position="52"/>
        <end position="208"/>
    </location>
</feature>
<dbReference type="EMBL" id="JBHSNO010000005">
    <property type="protein sequence ID" value="MFC5588277.1"/>
    <property type="molecule type" value="Genomic_DNA"/>
</dbReference>
<dbReference type="Gene3D" id="3.60.21.10">
    <property type="match status" value="1"/>
</dbReference>
<keyword evidence="1" id="KW-0472">Membrane</keyword>
<dbReference type="InterPro" id="IPR051158">
    <property type="entry name" value="Metallophosphoesterase_sf"/>
</dbReference>
<feature type="transmembrane region" description="Helical" evidence="1">
    <location>
        <begin position="6"/>
        <end position="28"/>
    </location>
</feature>
<comment type="caution">
    <text evidence="3">The sequence shown here is derived from an EMBL/GenBank/DDBJ whole genome shotgun (WGS) entry which is preliminary data.</text>
</comment>
<dbReference type="InterPro" id="IPR029052">
    <property type="entry name" value="Metallo-depent_PP-like"/>
</dbReference>
<keyword evidence="1" id="KW-0812">Transmembrane</keyword>
<organism evidence="3 4">
    <name type="scientific">Sporosarcina soli</name>
    <dbReference type="NCBI Taxonomy" id="334736"/>
    <lineage>
        <taxon>Bacteria</taxon>
        <taxon>Bacillati</taxon>
        <taxon>Bacillota</taxon>
        <taxon>Bacilli</taxon>
        <taxon>Bacillales</taxon>
        <taxon>Caryophanaceae</taxon>
        <taxon>Sporosarcina</taxon>
    </lineage>
</organism>
<dbReference type="PANTHER" id="PTHR31302:SF32">
    <property type="entry name" value="PHOSPHOESTERASE"/>
    <property type="match status" value="1"/>
</dbReference>
<gene>
    <name evidence="3" type="ORF">ACFPRA_05245</name>
</gene>
<protein>
    <submittedName>
        <fullName evidence="3">Metallophosphoesterase</fullName>
    </submittedName>
</protein>
<proteinExistence type="predicted"/>
<dbReference type="Pfam" id="PF00149">
    <property type="entry name" value="Metallophos"/>
    <property type="match status" value="1"/>
</dbReference>
<evidence type="ECO:0000313" key="4">
    <source>
        <dbReference type="Proteomes" id="UP001596109"/>
    </source>
</evidence>
<evidence type="ECO:0000313" key="3">
    <source>
        <dbReference type="EMBL" id="MFC5588277.1"/>
    </source>
</evidence>
<accession>A0ABW0TGJ4</accession>
<name>A0ABW0TGJ4_9BACL</name>
<keyword evidence="4" id="KW-1185">Reference proteome</keyword>
<dbReference type="SUPFAM" id="SSF56300">
    <property type="entry name" value="Metallo-dependent phosphatases"/>
    <property type="match status" value="1"/>
</dbReference>
<dbReference type="RefSeq" id="WP_381431451.1">
    <property type="nucleotide sequence ID" value="NZ_JBHSNO010000005.1"/>
</dbReference>
<dbReference type="InterPro" id="IPR004843">
    <property type="entry name" value="Calcineurin-like_PHP"/>
</dbReference>
<evidence type="ECO:0000256" key="1">
    <source>
        <dbReference type="SAM" id="Phobius"/>
    </source>
</evidence>
<keyword evidence="1" id="KW-1133">Transmembrane helix</keyword>
<dbReference type="Proteomes" id="UP001596109">
    <property type="component" value="Unassembled WGS sequence"/>
</dbReference>
<dbReference type="PANTHER" id="PTHR31302">
    <property type="entry name" value="TRANSMEMBRANE PROTEIN WITH METALLOPHOSPHOESTERASE DOMAIN-RELATED"/>
    <property type="match status" value="1"/>
</dbReference>
<reference evidence="4" key="1">
    <citation type="journal article" date="2019" name="Int. J. Syst. Evol. Microbiol.">
        <title>The Global Catalogue of Microorganisms (GCM) 10K type strain sequencing project: providing services to taxonomists for standard genome sequencing and annotation.</title>
        <authorList>
            <consortium name="The Broad Institute Genomics Platform"/>
            <consortium name="The Broad Institute Genome Sequencing Center for Infectious Disease"/>
            <person name="Wu L."/>
            <person name="Ma J."/>
        </authorList>
    </citation>
    <scope>NUCLEOTIDE SEQUENCE [LARGE SCALE GENOMIC DNA]</scope>
    <source>
        <strain evidence="4">CGMCC 4.1434</strain>
    </source>
</reference>